<dbReference type="Pfam" id="PF07992">
    <property type="entry name" value="Pyr_redox_2"/>
    <property type="match status" value="1"/>
</dbReference>
<dbReference type="SUPFAM" id="SSF51206">
    <property type="entry name" value="cAMP-binding domain-like"/>
    <property type="match status" value="1"/>
</dbReference>
<keyword evidence="2" id="KW-0560">Oxidoreductase</keyword>
<dbReference type="InterPro" id="IPR050097">
    <property type="entry name" value="Ferredoxin-NADP_redctase_2"/>
</dbReference>
<dbReference type="RefSeq" id="WP_336597040.1">
    <property type="nucleotide sequence ID" value="NZ_JACFYJ010000005.1"/>
</dbReference>
<dbReference type="InterPro" id="IPR018490">
    <property type="entry name" value="cNMP-bd_dom_sf"/>
</dbReference>
<dbReference type="InterPro" id="IPR014710">
    <property type="entry name" value="RmlC-like_jellyroll"/>
</dbReference>
<dbReference type="Gene3D" id="3.50.50.60">
    <property type="entry name" value="FAD/NAD(P)-binding domain"/>
    <property type="match status" value="2"/>
</dbReference>
<dbReference type="PRINTS" id="PR00368">
    <property type="entry name" value="FADPNR"/>
</dbReference>
<dbReference type="SUPFAM" id="SSF51905">
    <property type="entry name" value="FAD/NAD(P)-binding domain"/>
    <property type="match status" value="1"/>
</dbReference>
<accession>A0ABU8IM27</accession>
<dbReference type="InterPro" id="IPR023753">
    <property type="entry name" value="FAD/NAD-binding_dom"/>
</dbReference>
<evidence type="ECO:0000259" key="4">
    <source>
        <dbReference type="PROSITE" id="PS50042"/>
    </source>
</evidence>
<dbReference type="Gene3D" id="2.60.120.10">
    <property type="entry name" value="Jelly Rolls"/>
    <property type="match status" value="1"/>
</dbReference>
<comment type="caution">
    <text evidence="5">The sequence shown here is derived from an EMBL/GenBank/DDBJ whole genome shotgun (WGS) entry which is preliminary data.</text>
</comment>
<feature type="domain" description="Cyclic nucleotide-binding" evidence="4">
    <location>
        <begin position="43"/>
        <end position="164"/>
    </location>
</feature>
<keyword evidence="1" id="KW-0285">Flavoprotein</keyword>
<evidence type="ECO:0000256" key="2">
    <source>
        <dbReference type="ARBA" id="ARBA00023002"/>
    </source>
</evidence>
<dbReference type="EMBL" id="JACFYJ010000005">
    <property type="protein sequence ID" value="MEI5996625.1"/>
    <property type="molecule type" value="Genomic_DNA"/>
</dbReference>
<name>A0ABU8IM27_9BURK</name>
<reference evidence="5 6" key="1">
    <citation type="journal article" date="2022" name="Arch. Microbiol.">
        <title>Paraburkholderia bengalensis sp. nov. isolated from roots of Oryza sativa, IR64.</title>
        <authorList>
            <person name="Nag P."/>
            <person name="Mondal N."/>
            <person name="Sarkar J."/>
            <person name="Das S."/>
        </authorList>
    </citation>
    <scope>NUCLEOTIDE SEQUENCE [LARGE SCALE GENOMIC DNA]</scope>
    <source>
        <strain evidence="5 6">IR64_4_BI</strain>
    </source>
</reference>
<evidence type="ECO:0000256" key="1">
    <source>
        <dbReference type="ARBA" id="ARBA00022630"/>
    </source>
</evidence>
<evidence type="ECO:0000313" key="5">
    <source>
        <dbReference type="EMBL" id="MEI5996625.1"/>
    </source>
</evidence>
<evidence type="ECO:0000256" key="3">
    <source>
        <dbReference type="SAM" id="MobiDB-lite"/>
    </source>
</evidence>
<gene>
    <name evidence="5" type="ORF">H3V53_05220</name>
</gene>
<sequence length="580" mass="61971">MSNEPTPSDETPSRPQATDAPWGADDALLEDPSVRDHPRHQQMFPVLAEAEIERIRRFGHASRYAKGELLYRAGSLCPGVFVLLSGKVRIVGRDGLGHARVIHTYTRRGEFTSDVTQLSNKPAVVDAHVTEDVEAMLLRPEELSAMMISEADLGEKIMRALILRRVLVIERGHGVVLVGPSGNGRLVALQNFLRRNAFPSLTLDANQDAEAIALLERLTPQPDDFPLVLCPDGTVLRNPDEGQLASCLGLIPEFDPAHVYDVAIVGAGPAGLATAVYAASEGLSVAALDCRAPGGQAGMSSRIENYLGFPTGITGQALAGRAFVQAQKFGAHIGIPCEVKALYCDKQPPVVELTDGRRITARSVVIASGAEYRRPDIDGLARFEGSGVYYWATPIEARLCRKEPVLLVGGGNSAGQAVVYLASHAEHVHMFIRGASLEHSMSHYLVERIMSLPNVTLHARFELTALEGDARLERVSFRGAGGIEGTMTAHHLFVFIGAEPNTGWLKTCGVSLDDKGFVLTGADIPGLGLQPMSLQTSVSGVFAIGDVRSGSTKRVASAVGEGAAVVAQIHRLLADARVTG</sequence>
<dbReference type="InterPro" id="IPR036188">
    <property type="entry name" value="FAD/NAD-bd_sf"/>
</dbReference>
<dbReference type="PANTHER" id="PTHR48105">
    <property type="entry name" value="THIOREDOXIN REDUCTASE 1-RELATED-RELATED"/>
    <property type="match status" value="1"/>
</dbReference>
<dbReference type="Pfam" id="PF00027">
    <property type="entry name" value="cNMP_binding"/>
    <property type="match status" value="1"/>
</dbReference>
<dbReference type="InterPro" id="IPR000595">
    <property type="entry name" value="cNMP-bd_dom"/>
</dbReference>
<dbReference type="PROSITE" id="PS50042">
    <property type="entry name" value="CNMP_BINDING_3"/>
    <property type="match status" value="1"/>
</dbReference>
<protein>
    <submittedName>
        <fullName evidence="5">FAD-dependent oxidoreductase</fullName>
    </submittedName>
</protein>
<dbReference type="PRINTS" id="PR00469">
    <property type="entry name" value="PNDRDTASEII"/>
</dbReference>
<organism evidence="5 6">
    <name type="scientific">Paraburkholderia bengalensis</name>
    <dbReference type="NCBI Taxonomy" id="2747562"/>
    <lineage>
        <taxon>Bacteria</taxon>
        <taxon>Pseudomonadati</taxon>
        <taxon>Pseudomonadota</taxon>
        <taxon>Betaproteobacteria</taxon>
        <taxon>Burkholderiales</taxon>
        <taxon>Burkholderiaceae</taxon>
        <taxon>Paraburkholderia</taxon>
    </lineage>
</organism>
<proteinExistence type="predicted"/>
<keyword evidence="6" id="KW-1185">Reference proteome</keyword>
<evidence type="ECO:0000313" key="6">
    <source>
        <dbReference type="Proteomes" id="UP001386437"/>
    </source>
</evidence>
<dbReference type="Proteomes" id="UP001386437">
    <property type="component" value="Unassembled WGS sequence"/>
</dbReference>
<dbReference type="CDD" id="cd00038">
    <property type="entry name" value="CAP_ED"/>
    <property type="match status" value="1"/>
</dbReference>
<feature type="compositionally biased region" description="Polar residues" evidence="3">
    <location>
        <begin position="1"/>
        <end position="16"/>
    </location>
</feature>
<feature type="region of interest" description="Disordered" evidence="3">
    <location>
        <begin position="1"/>
        <end position="27"/>
    </location>
</feature>